<feature type="transmembrane region" description="Helical" evidence="1">
    <location>
        <begin position="262"/>
        <end position="281"/>
    </location>
</feature>
<keyword evidence="4" id="KW-1185">Reference proteome</keyword>
<organism evidence="3 4">
    <name type="scientific">Rhizorhapis suberifaciens</name>
    <name type="common">corky root of lettuce</name>
    <dbReference type="NCBI Taxonomy" id="13656"/>
    <lineage>
        <taxon>Bacteria</taxon>
        <taxon>Pseudomonadati</taxon>
        <taxon>Pseudomonadota</taxon>
        <taxon>Alphaproteobacteria</taxon>
        <taxon>Sphingomonadales</taxon>
        <taxon>Sphingomonadaceae</taxon>
        <taxon>Rhizorhapis</taxon>
    </lineage>
</organism>
<reference evidence="3 4" key="1">
    <citation type="submission" date="2020-08" db="EMBL/GenBank/DDBJ databases">
        <title>Genomic Encyclopedia of Type Strains, Phase IV (KMG-IV): sequencing the most valuable type-strain genomes for metagenomic binning, comparative biology and taxonomic classification.</title>
        <authorList>
            <person name="Goeker M."/>
        </authorList>
    </citation>
    <scope>NUCLEOTIDE SEQUENCE [LARGE SCALE GENOMIC DNA]</scope>
    <source>
        <strain evidence="3 4">DSM 7465</strain>
    </source>
</reference>
<feature type="transmembrane region" description="Helical" evidence="1">
    <location>
        <begin position="89"/>
        <end position="107"/>
    </location>
</feature>
<feature type="transmembrane region" description="Helical" evidence="1">
    <location>
        <begin position="240"/>
        <end position="256"/>
    </location>
</feature>
<dbReference type="EMBL" id="JACHOV010000005">
    <property type="protein sequence ID" value="MBB4641374.1"/>
    <property type="molecule type" value="Genomic_DNA"/>
</dbReference>
<evidence type="ECO:0000256" key="1">
    <source>
        <dbReference type="SAM" id="Phobius"/>
    </source>
</evidence>
<evidence type="ECO:0000313" key="3">
    <source>
        <dbReference type="EMBL" id="MBB4641374.1"/>
    </source>
</evidence>
<evidence type="ECO:0000259" key="2">
    <source>
        <dbReference type="Pfam" id="PF01757"/>
    </source>
</evidence>
<dbReference type="GO" id="GO:0009103">
    <property type="term" value="P:lipopolysaccharide biosynthetic process"/>
    <property type="evidence" value="ECO:0007669"/>
    <property type="project" value="TreeGrafter"/>
</dbReference>
<feature type="transmembrane region" description="Helical" evidence="1">
    <location>
        <begin position="317"/>
        <end position="339"/>
    </location>
</feature>
<keyword evidence="1" id="KW-0812">Transmembrane</keyword>
<dbReference type="InterPro" id="IPR002656">
    <property type="entry name" value="Acyl_transf_3_dom"/>
</dbReference>
<dbReference type="RefSeq" id="WP_184475171.1">
    <property type="nucleotide sequence ID" value="NZ_JACHOV010000005.1"/>
</dbReference>
<feature type="transmembrane region" description="Helical" evidence="1">
    <location>
        <begin position="47"/>
        <end position="69"/>
    </location>
</feature>
<dbReference type="AlphaFoldDB" id="A0A840HV98"/>
<proteinExistence type="predicted"/>
<keyword evidence="1" id="KW-1133">Transmembrane helix</keyword>
<accession>A0A840HV98</accession>
<dbReference type="InterPro" id="IPR050879">
    <property type="entry name" value="Acyltransferase_3"/>
</dbReference>
<feature type="domain" description="Acyltransferase 3" evidence="2">
    <location>
        <begin position="14"/>
        <end position="335"/>
    </location>
</feature>
<dbReference type="Pfam" id="PF01757">
    <property type="entry name" value="Acyl_transf_3"/>
    <property type="match status" value="1"/>
</dbReference>
<dbReference type="Proteomes" id="UP000575068">
    <property type="component" value="Unassembled WGS sequence"/>
</dbReference>
<dbReference type="PANTHER" id="PTHR23028">
    <property type="entry name" value="ACETYLTRANSFERASE"/>
    <property type="match status" value="1"/>
</dbReference>
<comment type="caution">
    <text evidence="3">The sequence shown here is derived from an EMBL/GenBank/DDBJ whole genome shotgun (WGS) entry which is preliminary data.</text>
</comment>
<feature type="transmembrane region" description="Helical" evidence="1">
    <location>
        <begin position="16"/>
        <end position="35"/>
    </location>
</feature>
<keyword evidence="1" id="KW-0472">Membrane</keyword>
<evidence type="ECO:0000313" key="4">
    <source>
        <dbReference type="Proteomes" id="UP000575068"/>
    </source>
</evidence>
<dbReference type="PANTHER" id="PTHR23028:SF53">
    <property type="entry name" value="ACYL_TRANSF_3 DOMAIN-CONTAINING PROTEIN"/>
    <property type="match status" value="1"/>
</dbReference>
<feature type="transmembrane region" description="Helical" evidence="1">
    <location>
        <begin position="293"/>
        <end position="311"/>
    </location>
</feature>
<dbReference type="GO" id="GO:0016747">
    <property type="term" value="F:acyltransferase activity, transferring groups other than amino-acyl groups"/>
    <property type="evidence" value="ECO:0007669"/>
    <property type="project" value="InterPro"/>
</dbReference>
<gene>
    <name evidence="3" type="ORF">HNQ99_001679</name>
</gene>
<dbReference type="GO" id="GO:0016020">
    <property type="term" value="C:membrane"/>
    <property type="evidence" value="ECO:0007669"/>
    <property type="project" value="TreeGrafter"/>
</dbReference>
<name>A0A840HV98_9SPHN</name>
<sequence>MKFDDKLLRPEANNLTLVRLVLASAVIYTHCYWLISGRMGEDDLSFLLGEPVSVYAVDGFFFLSGFLVYGSLRRSGGVIDFLLARLVRLWPALALSVGLTVVGGYVVTTDPSNYLSGQTFRFIANNLSFIAPAYYLTGVNCGGEPCTINGSLWTLPWEARCYLLLGLLAFLGLAREKMMVRLVLPATLLVALGWDLDVVRQAAGGIIGTDALYYPDMVDRLWPLFAFGAAAYIFRARIRLSWLALGILFILNIVAHQGEMGLHVRAVFIGYALLCFGFLTAQKGAIAGRWHDYSYGMYIYAFPVMMALGSWRDWASHLWLAGATALLTVPLAILSWHAAERPALDWFRRYRRKRAAKRVPAGLAA</sequence>
<feature type="transmembrane region" description="Helical" evidence="1">
    <location>
        <begin position="157"/>
        <end position="174"/>
    </location>
</feature>
<protein>
    <submittedName>
        <fullName evidence="3">Peptidoglycan/LPS O-acetylase OafA/YrhL</fullName>
    </submittedName>
</protein>